<reference evidence="2 3" key="1">
    <citation type="submission" date="2016-07" db="EMBL/GenBank/DDBJ databases">
        <title>Draft genome of the white-rot fungus Obba rivulosa 3A-2.</title>
        <authorList>
            <consortium name="DOE Joint Genome Institute"/>
            <person name="Miettinen O."/>
            <person name="Riley R."/>
            <person name="Acob R."/>
            <person name="Barry K."/>
            <person name="Cullen D."/>
            <person name="De Vries R."/>
            <person name="Hainaut M."/>
            <person name="Hatakka A."/>
            <person name="Henrissat B."/>
            <person name="Hilden K."/>
            <person name="Kuo R."/>
            <person name="Labutti K."/>
            <person name="Lipzen A."/>
            <person name="Makela M.R."/>
            <person name="Sandor L."/>
            <person name="Spatafora J.W."/>
            <person name="Grigoriev I.V."/>
            <person name="Hibbett D.S."/>
        </authorList>
    </citation>
    <scope>NUCLEOTIDE SEQUENCE [LARGE SCALE GENOMIC DNA]</scope>
    <source>
        <strain evidence="2 3">3A-2</strain>
    </source>
</reference>
<keyword evidence="3" id="KW-1185">Reference proteome</keyword>
<dbReference type="InterPro" id="IPR010708">
    <property type="entry name" value="5'(3')-deoxyribonucleotidase"/>
</dbReference>
<evidence type="ECO:0000313" key="3">
    <source>
        <dbReference type="Proteomes" id="UP000250043"/>
    </source>
</evidence>
<evidence type="ECO:0000256" key="1">
    <source>
        <dbReference type="PIRSR" id="PIRSR610708-1"/>
    </source>
</evidence>
<accession>A0A8E2B000</accession>
<dbReference type="GO" id="GO:0009264">
    <property type="term" value="P:deoxyribonucleotide catabolic process"/>
    <property type="evidence" value="ECO:0007669"/>
    <property type="project" value="InterPro"/>
</dbReference>
<dbReference type="Pfam" id="PF06941">
    <property type="entry name" value="NT5C"/>
    <property type="match status" value="1"/>
</dbReference>
<dbReference type="InterPro" id="IPR036412">
    <property type="entry name" value="HAD-like_sf"/>
</dbReference>
<dbReference type="PANTHER" id="PTHR35134:SF2">
    <property type="entry name" value="NUCLEOTIDASE YQFW-RELATED"/>
    <property type="match status" value="1"/>
</dbReference>
<dbReference type="GO" id="GO:0008253">
    <property type="term" value="F:5'-nucleotidase activity"/>
    <property type="evidence" value="ECO:0007669"/>
    <property type="project" value="InterPro"/>
</dbReference>
<dbReference type="EMBL" id="KV722448">
    <property type="protein sequence ID" value="OCH88620.1"/>
    <property type="molecule type" value="Genomic_DNA"/>
</dbReference>
<gene>
    <name evidence="2" type="ORF">OBBRIDRAFT_779858</name>
</gene>
<dbReference type="InterPro" id="IPR023214">
    <property type="entry name" value="HAD_sf"/>
</dbReference>
<evidence type="ECO:0000313" key="2">
    <source>
        <dbReference type="EMBL" id="OCH88620.1"/>
    </source>
</evidence>
<dbReference type="Gene3D" id="3.40.50.1000">
    <property type="entry name" value="HAD superfamily/HAD-like"/>
    <property type="match status" value="1"/>
</dbReference>
<organism evidence="2 3">
    <name type="scientific">Obba rivulosa</name>
    <dbReference type="NCBI Taxonomy" id="1052685"/>
    <lineage>
        <taxon>Eukaryota</taxon>
        <taxon>Fungi</taxon>
        <taxon>Dikarya</taxon>
        <taxon>Basidiomycota</taxon>
        <taxon>Agaricomycotina</taxon>
        <taxon>Agaricomycetes</taxon>
        <taxon>Polyporales</taxon>
        <taxon>Gelatoporiaceae</taxon>
        <taxon>Obba</taxon>
    </lineage>
</organism>
<dbReference type="Proteomes" id="UP000250043">
    <property type="component" value="Unassembled WGS sequence"/>
</dbReference>
<feature type="active site" description="Nucleophile" evidence="1">
    <location>
        <position position="41"/>
    </location>
</feature>
<dbReference type="SUPFAM" id="SSF56784">
    <property type="entry name" value="HAD-like"/>
    <property type="match status" value="1"/>
</dbReference>
<dbReference type="PANTHER" id="PTHR35134">
    <property type="entry name" value="NUCLEOTIDASE YQFW-RELATED"/>
    <property type="match status" value="1"/>
</dbReference>
<dbReference type="OrthoDB" id="10248475at2759"/>
<feature type="active site" description="Proton donor" evidence="1">
    <location>
        <position position="43"/>
    </location>
</feature>
<proteinExistence type="predicted"/>
<sequence length="275" mass="31298">MSAAASDLAVEQAHEQAQAGSALKALKEHGIPTDKPLICVDLDDVLSQTNRVVAEWHNDTYGSDMKLSDFYYYYYWKNPYWGTPEETFRKVEEFYKTDRLDNAPPIPGALEGAQELKKQGFALVVVTARQRREMERSMAWLEKHFPNTFETMICTGQSQETLADEGEVLTKLSKAEVCAKLGAKLMIDDSLENALKCARATPPVPVLLLGDYAWNQREAKFASMQDEVSFAEKLEREGGREFWKDDNVVIPEGQSPVRVKNWEEIVRWVEQNIKV</sequence>
<name>A0A8E2B000_9APHY</name>
<dbReference type="AlphaFoldDB" id="A0A8E2B000"/>
<dbReference type="InterPro" id="IPR052419">
    <property type="entry name" value="5_3-deoxyribonucleotidase-like"/>
</dbReference>
<protein>
    <submittedName>
        <fullName evidence="2">Uncharacterized protein</fullName>
    </submittedName>
</protein>